<gene>
    <name evidence="2" type="ORF">DFR46_1150</name>
</gene>
<proteinExistence type="predicted"/>
<dbReference type="PANTHER" id="PTHR34846">
    <property type="entry name" value="4-CARBOXYMUCONOLACTONE DECARBOXYLASE FAMILY PROTEIN (AFU_ORTHOLOGUE AFUA_6G11590)"/>
    <property type="match status" value="1"/>
</dbReference>
<evidence type="ECO:0000313" key="3">
    <source>
        <dbReference type="Proteomes" id="UP000256310"/>
    </source>
</evidence>
<dbReference type="Pfam" id="PF02627">
    <property type="entry name" value="CMD"/>
    <property type="match status" value="1"/>
</dbReference>
<accession>A0A3D9FE69</accession>
<comment type="caution">
    <text evidence="2">The sequence shown here is derived from an EMBL/GenBank/DDBJ whole genome shotgun (WGS) entry which is preliminary data.</text>
</comment>
<dbReference type="InterPro" id="IPR003779">
    <property type="entry name" value="CMD-like"/>
</dbReference>
<dbReference type="InterPro" id="IPR029032">
    <property type="entry name" value="AhpD-like"/>
</dbReference>
<sequence>MTRIAPLTRPYPEALAPALNALTPEGGDAPMLFRIIGTSQRAWEKFTGGSLLDKGPLPMRERELAIFRTAARIGADYEWGMHATLFAERCAIDRDQLEALANKDAESGGWSESDAALIATVDILIDRRHLDDAEFARISEHFSSDQIFEIVQLVAFYQGVALIIGTFDIPQEPGTSPIPA</sequence>
<evidence type="ECO:0000313" key="2">
    <source>
        <dbReference type="EMBL" id="RED16135.1"/>
    </source>
</evidence>
<dbReference type="AlphaFoldDB" id="A0A3D9FE69"/>
<dbReference type="GO" id="GO:0051920">
    <property type="term" value="F:peroxiredoxin activity"/>
    <property type="evidence" value="ECO:0007669"/>
    <property type="project" value="InterPro"/>
</dbReference>
<dbReference type="Gene3D" id="1.20.1290.10">
    <property type="entry name" value="AhpD-like"/>
    <property type="match status" value="1"/>
</dbReference>
<dbReference type="PANTHER" id="PTHR34846:SF5">
    <property type="entry name" value="CARBOXYMUCONOLACTONE DECARBOXYLASE-LIKE DOMAIN-CONTAINING PROTEIN"/>
    <property type="match status" value="1"/>
</dbReference>
<feature type="domain" description="Carboxymuconolactone decarboxylase-like" evidence="1">
    <location>
        <begin position="40"/>
        <end position="120"/>
    </location>
</feature>
<protein>
    <submittedName>
        <fullName evidence="2">Alkylhydroperoxidase family enzyme</fullName>
    </submittedName>
</protein>
<dbReference type="Proteomes" id="UP000256310">
    <property type="component" value="Unassembled WGS sequence"/>
</dbReference>
<dbReference type="RefSeq" id="WP_116235576.1">
    <property type="nucleotide sequence ID" value="NZ_QRDP01000004.1"/>
</dbReference>
<dbReference type="SUPFAM" id="SSF69118">
    <property type="entry name" value="AhpD-like"/>
    <property type="match status" value="1"/>
</dbReference>
<reference evidence="2 3" key="1">
    <citation type="submission" date="2018-07" db="EMBL/GenBank/DDBJ databases">
        <title>Genomic Encyclopedia of Type Strains, Phase IV (KMG-IV): sequencing the most valuable type-strain genomes for metagenomic binning, comparative biology and taxonomic classification.</title>
        <authorList>
            <person name="Goeker M."/>
        </authorList>
    </citation>
    <scope>NUCLEOTIDE SEQUENCE [LARGE SCALE GENOMIC DNA]</scope>
    <source>
        <strain evidence="2 3">DSM 26725</strain>
    </source>
</reference>
<dbReference type="OrthoDB" id="4704294at2"/>
<evidence type="ECO:0000259" key="1">
    <source>
        <dbReference type="Pfam" id="PF02627"/>
    </source>
</evidence>
<organism evidence="2 3">
    <name type="scientific">Parasphingopyxis lamellibrachiae</name>
    <dbReference type="NCBI Taxonomy" id="680125"/>
    <lineage>
        <taxon>Bacteria</taxon>
        <taxon>Pseudomonadati</taxon>
        <taxon>Pseudomonadota</taxon>
        <taxon>Alphaproteobacteria</taxon>
        <taxon>Sphingomonadales</taxon>
        <taxon>Sphingomonadaceae</taxon>
        <taxon>Parasphingopyxis</taxon>
    </lineage>
</organism>
<keyword evidence="2" id="KW-0560">Oxidoreductase</keyword>
<keyword evidence="3" id="KW-1185">Reference proteome</keyword>
<name>A0A3D9FE69_9SPHN</name>
<dbReference type="EMBL" id="QRDP01000004">
    <property type="protein sequence ID" value="RED16135.1"/>
    <property type="molecule type" value="Genomic_DNA"/>
</dbReference>
<keyword evidence="2" id="KW-0575">Peroxidase</keyword>